<keyword evidence="3" id="KW-0539">Nucleus</keyword>
<dbReference type="InterPro" id="IPR004827">
    <property type="entry name" value="bZIP"/>
</dbReference>
<keyword evidence="2" id="KW-0238">DNA-binding</keyword>
<dbReference type="GO" id="GO:0045893">
    <property type="term" value="P:positive regulation of DNA-templated transcription"/>
    <property type="evidence" value="ECO:0007669"/>
    <property type="project" value="InterPro"/>
</dbReference>
<dbReference type="GO" id="GO:0005634">
    <property type="term" value="C:nucleus"/>
    <property type="evidence" value="ECO:0007669"/>
    <property type="project" value="UniProtKB-SubCell"/>
</dbReference>
<dbReference type="PROSITE" id="PS50217">
    <property type="entry name" value="BZIP"/>
    <property type="match status" value="1"/>
</dbReference>
<dbReference type="FunFam" id="1.20.5.170:FF:000036">
    <property type="entry name" value="ABSCISIC ACID-INSENSITIVE 5-like protein 2"/>
    <property type="match status" value="1"/>
</dbReference>
<evidence type="ECO:0000259" key="5">
    <source>
        <dbReference type="PROSITE" id="PS50217"/>
    </source>
</evidence>
<evidence type="ECO:0000256" key="2">
    <source>
        <dbReference type="ARBA" id="ARBA00023125"/>
    </source>
</evidence>
<dbReference type="Pfam" id="PF00170">
    <property type="entry name" value="bZIP_1"/>
    <property type="match status" value="1"/>
</dbReference>
<dbReference type="PROSITE" id="PS00036">
    <property type="entry name" value="BZIP_BASIC"/>
    <property type="match status" value="1"/>
</dbReference>
<dbReference type="PANTHER" id="PTHR22952">
    <property type="entry name" value="CAMP-RESPONSE ELEMENT BINDING PROTEIN-RELATED"/>
    <property type="match status" value="1"/>
</dbReference>
<comment type="subcellular location">
    <subcellularLocation>
        <location evidence="1">Nucleus</location>
    </subcellularLocation>
</comment>
<dbReference type="GO" id="GO:0003700">
    <property type="term" value="F:DNA-binding transcription factor activity"/>
    <property type="evidence" value="ECO:0007669"/>
    <property type="project" value="InterPro"/>
</dbReference>
<gene>
    <name evidence="6" type="ORF">FPE_LOCUS8666</name>
</gene>
<dbReference type="InterPro" id="IPR046347">
    <property type="entry name" value="bZIP_sf"/>
</dbReference>
<dbReference type="AlphaFoldDB" id="A0AAD1Z143"/>
<accession>A0AAD1Z143</accession>
<organism evidence="6 7">
    <name type="scientific">Fraxinus pennsylvanica</name>
    <dbReference type="NCBI Taxonomy" id="56036"/>
    <lineage>
        <taxon>Eukaryota</taxon>
        <taxon>Viridiplantae</taxon>
        <taxon>Streptophyta</taxon>
        <taxon>Embryophyta</taxon>
        <taxon>Tracheophyta</taxon>
        <taxon>Spermatophyta</taxon>
        <taxon>Magnoliopsida</taxon>
        <taxon>eudicotyledons</taxon>
        <taxon>Gunneridae</taxon>
        <taxon>Pentapetalae</taxon>
        <taxon>asterids</taxon>
        <taxon>lamiids</taxon>
        <taxon>Lamiales</taxon>
        <taxon>Oleaceae</taxon>
        <taxon>Oleeae</taxon>
        <taxon>Fraxinus</taxon>
    </lineage>
</organism>
<evidence type="ECO:0000256" key="4">
    <source>
        <dbReference type="SAM" id="MobiDB-lite"/>
    </source>
</evidence>
<evidence type="ECO:0000256" key="3">
    <source>
        <dbReference type="ARBA" id="ARBA00023242"/>
    </source>
</evidence>
<evidence type="ECO:0000313" key="6">
    <source>
        <dbReference type="EMBL" id="CAI9761236.1"/>
    </source>
</evidence>
<proteinExistence type="predicted"/>
<dbReference type="SUPFAM" id="SSF57959">
    <property type="entry name" value="Leucine zipper domain"/>
    <property type="match status" value="1"/>
</dbReference>
<protein>
    <recommendedName>
        <fullName evidence="5">BZIP domain-containing protein</fullName>
    </recommendedName>
</protein>
<dbReference type="Gene3D" id="1.20.5.170">
    <property type="match status" value="1"/>
</dbReference>
<evidence type="ECO:0000313" key="7">
    <source>
        <dbReference type="Proteomes" id="UP000834106"/>
    </source>
</evidence>
<keyword evidence="7" id="KW-1185">Reference proteome</keyword>
<feature type="domain" description="BZIP" evidence="5">
    <location>
        <begin position="31"/>
        <end position="76"/>
    </location>
</feature>
<feature type="region of interest" description="Disordered" evidence="4">
    <location>
        <begin position="1"/>
        <end position="54"/>
    </location>
</feature>
<dbReference type="PANTHER" id="PTHR22952:SF385">
    <property type="entry name" value="ABSCISIC ACID-INSENSITIVE 5-LIKE PROTEIN 2"/>
    <property type="match status" value="1"/>
</dbReference>
<evidence type="ECO:0000256" key="1">
    <source>
        <dbReference type="ARBA" id="ARBA00004123"/>
    </source>
</evidence>
<dbReference type="Proteomes" id="UP000834106">
    <property type="component" value="Chromosome 5"/>
</dbReference>
<feature type="compositionally biased region" description="Basic and acidic residues" evidence="4">
    <location>
        <begin position="17"/>
        <end position="31"/>
    </location>
</feature>
<sequence>MSTSPLMGNLSDTQMPGRERVAPNDATERTIERRHKKMIKNRESASRSRAKKQAYTYEMENEVSCLEVENGRLRRQKLQNPITISITTVTSASLPLRHNQLKQQPAYSSVNSHYVIPDSAAIPTTKQIHIPVIKAETRPLSHTQIAT</sequence>
<dbReference type="EMBL" id="OU503040">
    <property type="protein sequence ID" value="CAI9761236.1"/>
    <property type="molecule type" value="Genomic_DNA"/>
</dbReference>
<dbReference type="InterPro" id="IPR043452">
    <property type="entry name" value="BZIP46-like"/>
</dbReference>
<dbReference type="SMART" id="SM00338">
    <property type="entry name" value="BRLZ"/>
    <property type="match status" value="1"/>
</dbReference>
<dbReference type="GO" id="GO:0003677">
    <property type="term" value="F:DNA binding"/>
    <property type="evidence" value="ECO:0007669"/>
    <property type="project" value="UniProtKB-KW"/>
</dbReference>
<name>A0AAD1Z143_9LAMI</name>
<feature type="compositionally biased region" description="Polar residues" evidence="4">
    <location>
        <begin position="1"/>
        <end position="14"/>
    </location>
</feature>
<reference evidence="6" key="1">
    <citation type="submission" date="2023-05" db="EMBL/GenBank/DDBJ databases">
        <authorList>
            <person name="Huff M."/>
        </authorList>
    </citation>
    <scope>NUCLEOTIDE SEQUENCE</scope>
</reference>
<dbReference type="CDD" id="cd14707">
    <property type="entry name" value="bZIP_plant_BZIP46"/>
    <property type="match status" value="1"/>
</dbReference>